<dbReference type="InterPro" id="IPR035965">
    <property type="entry name" value="PAS-like_dom_sf"/>
</dbReference>
<dbReference type="CDD" id="cd17546">
    <property type="entry name" value="REC_hyHK_CKI1_RcsC-like"/>
    <property type="match status" value="2"/>
</dbReference>
<dbReference type="SUPFAM" id="SSF103190">
    <property type="entry name" value="Sensory domain-like"/>
    <property type="match status" value="1"/>
</dbReference>
<feature type="coiled-coil region" evidence="20">
    <location>
        <begin position="754"/>
        <end position="781"/>
    </location>
</feature>
<dbReference type="SUPFAM" id="SSF55874">
    <property type="entry name" value="ATPase domain of HSP90 chaperone/DNA topoisomerase II/histidine kinase"/>
    <property type="match status" value="1"/>
</dbReference>
<keyword evidence="11" id="KW-0067">ATP-binding</keyword>
<dbReference type="InterPro" id="IPR001610">
    <property type="entry name" value="PAC"/>
</dbReference>
<evidence type="ECO:0000259" key="24">
    <source>
        <dbReference type="PROSITE" id="PS50113"/>
    </source>
</evidence>
<evidence type="ECO:0000256" key="1">
    <source>
        <dbReference type="ARBA" id="ARBA00000085"/>
    </source>
</evidence>
<evidence type="ECO:0000256" key="3">
    <source>
        <dbReference type="ARBA" id="ARBA00012438"/>
    </source>
</evidence>
<dbReference type="InterPro" id="IPR001789">
    <property type="entry name" value="Sig_transdc_resp-reg_receiver"/>
</dbReference>
<feature type="domain" description="Response regulatory" evidence="22">
    <location>
        <begin position="1166"/>
        <end position="1284"/>
    </location>
</feature>
<keyword evidence="27" id="KW-1185">Reference proteome</keyword>
<dbReference type="Pfam" id="PF21623">
    <property type="entry name" value="HK_sensor_dom_bact"/>
    <property type="match status" value="1"/>
</dbReference>
<protein>
    <recommendedName>
        <fullName evidence="17">Virulence sensor protein BvgS</fullName>
        <ecNumber evidence="3">2.7.13.3</ecNumber>
    </recommendedName>
</protein>
<evidence type="ECO:0000256" key="16">
    <source>
        <dbReference type="ARBA" id="ARBA00058004"/>
    </source>
</evidence>
<dbReference type="InterPro" id="IPR000014">
    <property type="entry name" value="PAS"/>
</dbReference>
<keyword evidence="13" id="KW-0902">Two-component regulatory system</keyword>
<dbReference type="Gene3D" id="1.10.287.130">
    <property type="match status" value="1"/>
</dbReference>
<dbReference type="PROSITE" id="PS50110">
    <property type="entry name" value="RESPONSE_REGULATORY"/>
    <property type="match status" value="2"/>
</dbReference>
<dbReference type="PANTHER" id="PTHR45339">
    <property type="entry name" value="HYBRID SIGNAL TRANSDUCTION HISTIDINE KINASE J"/>
    <property type="match status" value="1"/>
</dbReference>
<dbReference type="InterPro" id="IPR036097">
    <property type="entry name" value="HisK_dim/P_sf"/>
</dbReference>
<dbReference type="InterPro" id="IPR013767">
    <property type="entry name" value="PAS_fold"/>
</dbReference>
<comment type="subcellular location">
    <subcellularLocation>
        <location evidence="2">Cell membrane</location>
        <topology evidence="2">Multi-pass membrane protein</topology>
    </subcellularLocation>
</comment>
<dbReference type="PRINTS" id="PR00344">
    <property type="entry name" value="BCTRLSENSOR"/>
</dbReference>
<evidence type="ECO:0000256" key="9">
    <source>
        <dbReference type="ARBA" id="ARBA00022741"/>
    </source>
</evidence>
<dbReference type="SUPFAM" id="SSF47384">
    <property type="entry name" value="Homodimeric domain of signal transducing histidine kinase"/>
    <property type="match status" value="1"/>
</dbReference>
<keyword evidence="14" id="KW-0843">Virulence</keyword>
<dbReference type="EMBL" id="FOTW01000009">
    <property type="protein sequence ID" value="SFL90235.1"/>
    <property type="molecule type" value="Genomic_DNA"/>
</dbReference>
<dbReference type="Gene3D" id="1.20.120.160">
    <property type="entry name" value="HPT domain"/>
    <property type="match status" value="1"/>
</dbReference>
<keyword evidence="7" id="KW-0812">Transmembrane</keyword>
<dbReference type="PROSITE" id="PS50894">
    <property type="entry name" value="HPT"/>
    <property type="match status" value="1"/>
</dbReference>
<keyword evidence="6" id="KW-0808">Transferase</keyword>
<evidence type="ECO:0000256" key="19">
    <source>
        <dbReference type="PROSITE-ProRule" id="PRU00169"/>
    </source>
</evidence>
<feature type="modified residue" description="4-aspartylphosphate" evidence="19">
    <location>
        <position position="1075"/>
    </location>
</feature>
<feature type="domain" description="Histidine kinase" evidence="21">
    <location>
        <begin position="788"/>
        <end position="1009"/>
    </location>
</feature>
<evidence type="ECO:0000256" key="4">
    <source>
        <dbReference type="ARBA" id="ARBA00022475"/>
    </source>
</evidence>
<dbReference type="PROSITE" id="PS50112">
    <property type="entry name" value="PAS"/>
    <property type="match status" value="2"/>
</dbReference>
<dbReference type="CDD" id="cd00082">
    <property type="entry name" value="HisKA"/>
    <property type="match status" value="1"/>
</dbReference>
<dbReference type="InterPro" id="IPR000700">
    <property type="entry name" value="PAS-assoc_C"/>
</dbReference>
<reference evidence="26 27" key="1">
    <citation type="submission" date="2016-10" db="EMBL/GenBank/DDBJ databases">
        <authorList>
            <person name="de Groot N.N."/>
        </authorList>
    </citation>
    <scope>NUCLEOTIDE SEQUENCE [LARGE SCALE GENOMIC DNA]</scope>
    <source>
        <strain evidence="26 27">ATCC 43154</strain>
    </source>
</reference>
<evidence type="ECO:0000256" key="20">
    <source>
        <dbReference type="SAM" id="Coils"/>
    </source>
</evidence>
<evidence type="ECO:0000256" key="2">
    <source>
        <dbReference type="ARBA" id="ARBA00004651"/>
    </source>
</evidence>
<evidence type="ECO:0000256" key="14">
    <source>
        <dbReference type="ARBA" id="ARBA00023026"/>
    </source>
</evidence>
<dbReference type="SUPFAM" id="SSF52172">
    <property type="entry name" value="CheY-like"/>
    <property type="match status" value="2"/>
</dbReference>
<dbReference type="NCBIfam" id="TIGR00229">
    <property type="entry name" value="sensory_box"/>
    <property type="match status" value="3"/>
</dbReference>
<dbReference type="InterPro" id="IPR005467">
    <property type="entry name" value="His_kinase_dom"/>
</dbReference>
<evidence type="ECO:0000313" key="26">
    <source>
        <dbReference type="EMBL" id="SFL90235.1"/>
    </source>
</evidence>
<dbReference type="PROSITE" id="PS50113">
    <property type="entry name" value="PAC"/>
    <property type="match status" value="2"/>
</dbReference>
<dbReference type="SUPFAM" id="SSF55785">
    <property type="entry name" value="PYP-like sensor domain (PAS domain)"/>
    <property type="match status" value="3"/>
</dbReference>
<dbReference type="PROSITE" id="PS50109">
    <property type="entry name" value="HIS_KIN"/>
    <property type="match status" value="1"/>
</dbReference>
<feature type="domain" description="Response regulatory" evidence="22">
    <location>
        <begin position="1026"/>
        <end position="1145"/>
    </location>
</feature>
<dbReference type="SMART" id="SM00387">
    <property type="entry name" value="HATPase_c"/>
    <property type="match status" value="1"/>
</dbReference>
<evidence type="ECO:0000256" key="15">
    <source>
        <dbReference type="ARBA" id="ARBA00023136"/>
    </source>
</evidence>
<feature type="domain" description="PAC" evidence="24">
    <location>
        <begin position="427"/>
        <end position="479"/>
    </location>
</feature>
<dbReference type="InterPro" id="IPR036641">
    <property type="entry name" value="HPT_dom_sf"/>
</dbReference>
<dbReference type="Pfam" id="PF01627">
    <property type="entry name" value="Hpt"/>
    <property type="match status" value="1"/>
</dbReference>
<keyword evidence="20" id="KW-0175">Coiled coil</keyword>
<dbReference type="FunFam" id="3.30.565.10:FF:000010">
    <property type="entry name" value="Sensor histidine kinase RcsC"/>
    <property type="match status" value="1"/>
</dbReference>
<evidence type="ECO:0000259" key="23">
    <source>
        <dbReference type="PROSITE" id="PS50112"/>
    </source>
</evidence>
<feature type="domain" description="PAS" evidence="23">
    <location>
        <begin position="353"/>
        <end position="407"/>
    </location>
</feature>
<dbReference type="InterPro" id="IPR003594">
    <property type="entry name" value="HATPase_dom"/>
</dbReference>
<dbReference type="EC" id="2.7.13.3" evidence="3"/>
<evidence type="ECO:0000259" key="25">
    <source>
        <dbReference type="PROSITE" id="PS50894"/>
    </source>
</evidence>
<dbReference type="OrthoDB" id="5290456at2"/>
<keyword evidence="12" id="KW-1133">Transmembrane helix</keyword>
<evidence type="ECO:0000256" key="18">
    <source>
        <dbReference type="PROSITE-ProRule" id="PRU00110"/>
    </source>
</evidence>
<dbReference type="InterPro" id="IPR048760">
    <property type="entry name" value="VP0354-like_sensor_dom"/>
</dbReference>
<dbReference type="SMART" id="SM00448">
    <property type="entry name" value="REC"/>
    <property type="match status" value="2"/>
</dbReference>
<evidence type="ECO:0000256" key="10">
    <source>
        <dbReference type="ARBA" id="ARBA00022777"/>
    </source>
</evidence>
<dbReference type="SMART" id="SM00086">
    <property type="entry name" value="PAC"/>
    <property type="match status" value="3"/>
</dbReference>
<name>A0A1I4LGT5_9BURK</name>
<keyword evidence="4" id="KW-1003">Cell membrane</keyword>
<proteinExistence type="predicted"/>
<dbReference type="CDD" id="cd00130">
    <property type="entry name" value="PAS"/>
    <property type="match status" value="3"/>
</dbReference>
<keyword evidence="5 19" id="KW-0597">Phosphoprotein</keyword>
<keyword evidence="10" id="KW-0418">Kinase</keyword>
<dbReference type="GO" id="GO:0000155">
    <property type="term" value="F:phosphorelay sensor kinase activity"/>
    <property type="evidence" value="ECO:0007669"/>
    <property type="project" value="InterPro"/>
</dbReference>
<dbReference type="Proteomes" id="UP000199470">
    <property type="component" value="Unassembled WGS sequence"/>
</dbReference>
<dbReference type="Gene3D" id="3.30.565.10">
    <property type="entry name" value="Histidine kinase-like ATPase, C-terminal domain"/>
    <property type="match status" value="1"/>
</dbReference>
<evidence type="ECO:0000256" key="11">
    <source>
        <dbReference type="ARBA" id="ARBA00022840"/>
    </source>
</evidence>
<dbReference type="InterPro" id="IPR029151">
    <property type="entry name" value="Sensor-like_sf"/>
</dbReference>
<dbReference type="InterPro" id="IPR003661">
    <property type="entry name" value="HisK_dim/P_dom"/>
</dbReference>
<dbReference type="Gene3D" id="3.40.50.2300">
    <property type="match status" value="2"/>
</dbReference>
<evidence type="ECO:0000256" key="12">
    <source>
        <dbReference type="ARBA" id="ARBA00022989"/>
    </source>
</evidence>
<feature type="modified residue" description="Phosphohistidine" evidence="18">
    <location>
        <position position="1366"/>
    </location>
</feature>
<dbReference type="InterPro" id="IPR011006">
    <property type="entry name" value="CheY-like_superfamily"/>
</dbReference>
<evidence type="ECO:0000256" key="17">
    <source>
        <dbReference type="ARBA" id="ARBA00070152"/>
    </source>
</evidence>
<accession>A0A1I4LGT5</accession>
<gene>
    <name evidence="26" type="ORF">SAMN02982985_01950</name>
</gene>
<feature type="domain" description="PAS" evidence="23">
    <location>
        <begin position="498"/>
        <end position="543"/>
    </location>
</feature>
<keyword evidence="15" id="KW-0472">Membrane</keyword>
<feature type="domain" description="PAC" evidence="24">
    <location>
        <begin position="587"/>
        <end position="639"/>
    </location>
</feature>
<dbReference type="InterPro" id="IPR004358">
    <property type="entry name" value="Sig_transdc_His_kin-like_C"/>
</dbReference>
<dbReference type="STRING" id="758825.SAMN02982985_01950"/>
<evidence type="ECO:0000256" key="8">
    <source>
        <dbReference type="ARBA" id="ARBA00022729"/>
    </source>
</evidence>
<evidence type="ECO:0000256" key="7">
    <source>
        <dbReference type="ARBA" id="ARBA00022692"/>
    </source>
</evidence>
<dbReference type="GO" id="GO:0005524">
    <property type="term" value="F:ATP binding"/>
    <property type="evidence" value="ECO:0007669"/>
    <property type="project" value="UniProtKB-KW"/>
</dbReference>
<dbReference type="Pfam" id="PF00989">
    <property type="entry name" value="PAS"/>
    <property type="match status" value="2"/>
</dbReference>
<comment type="function">
    <text evidence="16">Member of the two-component regulatory system BvgS/BvgA. Phosphorylates BvgA via a four-step phosphorelay in response to environmental signals.</text>
</comment>
<dbReference type="CDD" id="cd16922">
    <property type="entry name" value="HATPase_EvgS-ArcB-TorS-like"/>
    <property type="match status" value="1"/>
</dbReference>
<dbReference type="SMART" id="SM00388">
    <property type="entry name" value="HisKA"/>
    <property type="match status" value="1"/>
</dbReference>
<evidence type="ECO:0000256" key="13">
    <source>
        <dbReference type="ARBA" id="ARBA00023012"/>
    </source>
</evidence>
<dbReference type="Pfam" id="PF02518">
    <property type="entry name" value="HATPase_c"/>
    <property type="match status" value="1"/>
</dbReference>
<dbReference type="PANTHER" id="PTHR45339:SF1">
    <property type="entry name" value="HYBRID SIGNAL TRANSDUCTION HISTIDINE KINASE J"/>
    <property type="match status" value="1"/>
</dbReference>
<evidence type="ECO:0000256" key="5">
    <source>
        <dbReference type="ARBA" id="ARBA00022553"/>
    </source>
</evidence>
<dbReference type="InterPro" id="IPR036890">
    <property type="entry name" value="HATPase_C_sf"/>
</dbReference>
<dbReference type="GO" id="GO:0005886">
    <property type="term" value="C:plasma membrane"/>
    <property type="evidence" value="ECO:0007669"/>
    <property type="project" value="UniProtKB-SubCell"/>
</dbReference>
<dbReference type="Pfam" id="PF08448">
    <property type="entry name" value="PAS_4"/>
    <property type="match status" value="1"/>
</dbReference>
<dbReference type="Pfam" id="PF00072">
    <property type="entry name" value="Response_reg"/>
    <property type="match status" value="2"/>
</dbReference>
<comment type="catalytic activity">
    <reaction evidence="1">
        <text>ATP + protein L-histidine = ADP + protein N-phospho-L-histidine.</text>
        <dbReference type="EC" id="2.7.13.3"/>
    </reaction>
</comment>
<dbReference type="SUPFAM" id="SSF47226">
    <property type="entry name" value="Histidine-containing phosphotransfer domain, HPT domain"/>
    <property type="match status" value="1"/>
</dbReference>
<dbReference type="GO" id="GO:0006355">
    <property type="term" value="P:regulation of DNA-templated transcription"/>
    <property type="evidence" value="ECO:0007669"/>
    <property type="project" value="InterPro"/>
</dbReference>
<feature type="domain" description="HPt" evidence="25">
    <location>
        <begin position="1327"/>
        <end position="1423"/>
    </location>
</feature>
<organism evidence="26 27">
    <name type="scientific">Rugamonas rubra</name>
    <dbReference type="NCBI Taxonomy" id="758825"/>
    <lineage>
        <taxon>Bacteria</taxon>
        <taxon>Pseudomonadati</taxon>
        <taxon>Pseudomonadota</taxon>
        <taxon>Betaproteobacteria</taxon>
        <taxon>Burkholderiales</taxon>
        <taxon>Oxalobacteraceae</taxon>
        <taxon>Telluria group</taxon>
        <taxon>Rugamonas</taxon>
    </lineage>
</organism>
<dbReference type="Pfam" id="PF00512">
    <property type="entry name" value="HisKA"/>
    <property type="match status" value="1"/>
</dbReference>
<dbReference type="SMART" id="SM00091">
    <property type="entry name" value="PAS"/>
    <property type="match status" value="3"/>
</dbReference>
<sequence length="1513" mass="162086">MRQRRLGPQGAKAVLLIVLIGVLVAAAMLTLHAGESERRQTLNVYAARLGASVNVRSETISAALAAMRRDAVFLANVPPVGGVTRAIAHHGYDPQEGSSGRQWEQRLGQIFSSFMEANQELTCIRLIGLADGGKEVLRTQRRAQQVGILPANALTRHGTEDFFQAARQLAAGQVYLSEFRLEPSSGCAYGPEQRVIHAATPVFNANGALFGMLVLSADADAVLASLQSNLGQEFQLFLTAADGSYLLAPRIAGPRTRWQRDYQHLPDPVDSGLGLQRLAGPGGNLHARSAPVRLDLDAPARNPTLTLALPDSVVETAAAAARWVLLRSLAGIGVAAALVFYLLRATRRRASKQSEELAAIVRSSHDAIIGKDLGGRVTSWNVGAQRIFGYTAEQAIGHLLSELIVPDFALAQEAAILARVKTGEVVSNQHTQRRRRDGSLVDIAVTVSPILDAAGRVVGAAKTARDISEQTAAQARILELNRSLEMQVVERTAQIRQVSAMQQAIFQHAGYAIIATDLDGKIVTFNPAAERLLDYRAADLIAQHTPALFHDPAEVVSRAKEFSVQLGEEIEPGFEVFVVKTLRGLPNEHEWTYLRRDGSAVPVLLAVTALKDETGALMGYLGMAADLSAQRAVEQQLVANDRFLNSLADNIPGMVAYWDADLLCRFANGAYLQWFGRSKAEMSGIHLRALLGDEIFHRNENYVLAALCGEPQRFERSLTMSDGAQRHTWAHYIPDIEGEEVRGFIVLVSDVTELKQAQLDMELLNRTLAQRTAEAEQASRAKSEFLANMSHEIRTPMNAVLGMLQLLQRSGLGTRQSDYTAKAEAAARALLGILNDILDFSKVEAGKMTLEVQPFNIDRLLREIGVILSTNLGEKPVELIFEQCDDLPRWIIGDAMRLQQILINLAGNAVKFTDAGEIRVRVAVLETRGDELVLEFSVRDTGIGIAPDQLARIFDGFAQADASTARRYGGSGLGLAISRRLVSMMGGQLQAESQRGSGSIFRFTIVCQRDTAHRPVDALQQMTGLRCLIVDDHDGARSTCATMLQALGWQVRQATSGRAALELAALASYDVILLDWRMPDLDGRQTAERLRRLALQPAPILIALTAGNGSEECAALLETQPALFDGAVSKPLTASALYDAVAESRLGASPVAAAAPHDAGQLAGLRLLLVEDNAINQQVARELLCSEGATVVVANDGHAAVAMTTAKVDAYDAVLMDVQMPGMDGYSATRAIRQRADLANLPIIAITANAMASDRAEALAAGMNDHVGKPFQLAELVSVIRHHCQPGRHQPYAHLPAPAAAAAVAAEAEPLASAWNETGALARLGGNQATYARALQSFPRESRALTDRLRAAALDGQGSSAAQILHNLRGIAALVGAQALAALAAEVEHDLLASTNQPWPSLAPLLEASASAADYAEQRAAFYSPDAAPAQAPDLAGLSDQLERLAQLLAASNMAALPAFDKLERLSSPAHQGALDALGQAIRALDFGAGLELCTALQRALAEARLAATGGPS</sequence>
<keyword evidence="8" id="KW-0732">Signal</keyword>
<dbReference type="InterPro" id="IPR008207">
    <property type="entry name" value="Sig_transdc_His_kin_Hpt_dom"/>
</dbReference>
<evidence type="ECO:0000256" key="6">
    <source>
        <dbReference type="ARBA" id="ARBA00022679"/>
    </source>
</evidence>
<dbReference type="RefSeq" id="WP_093386947.1">
    <property type="nucleotide sequence ID" value="NZ_FOTW01000009.1"/>
</dbReference>
<evidence type="ECO:0000259" key="22">
    <source>
        <dbReference type="PROSITE" id="PS50110"/>
    </source>
</evidence>
<evidence type="ECO:0000313" key="27">
    <source>
        <dbReference type="Proteomes" id="UP000199470"/>
    </source>
</evidence>
<dbReference type="InterPro" id="IPR013656">
    <property type="entry name" value="PAS_4"/>
</dbReference>
<evidence type="ECO:0000259" key="21">
    <source>
        <dbReference type="PROSITE" id="PS50109"/>
    </source>
</evidence>
<dbReference type="Gene3D" id="3.30.450.20">
    <property type="entry name" value="PAS domain"/>
    <property type="match status" value="4"/>
</dbReference>
<keyword evidence="9" id="KW-0547">Nucleotide-binding</keyword>
<feature type="modified residue" description="4-aspartylphosphate" evidence="19">
    <location>
        <position position="1217"/>
    </location>
</feature>